<reference evidence="3 4" key="1">
    <citation type="journal article" date="2018" name="Front. Plant Sci.">
        <title>Red Clover (Trifolium pratense) and Zigzag Clover (T. medium) - A Picture of Genomic Similarities and Differences.</title>
        <authorList>
            <person name="Dluhosova J."/>
            <person name="Istvanek J."/>
            <person name="Nedelnik J."/>
            <person name="Repkova J."/>
        </authorList>
    </citation>
    <scope>NUCLEOTIDE SEQUENCE [LARGE SCALE GENOMIC DNA]</scope>
    <source>
        <strain evidence="4">cv. 10/8</strain>
        <tissue evidence="3">Leaf</tissue>
    </source>
</reference>
<dbReference type="InterPro" id="IPR001878">
    <property type="entry name" value="Znf_CCHC"/>
</dbReference>
<dbReference type="EMBL" id="LXQA010334685">
    <property type="protein sequence ID" value="MCI44737.1"/>
    <property type="molecule type" value="Genomic_DNA"/>
</dbReference>
<keyword evidence="4" id="KW-1185">Reference proteome</keyword>
<evidence type="ECO:0000259" key="2">
    <source>
        <dbReference type="PROSITE" id="PS50158"/>
    </source>
</evidence>
<proteinExistence type="predicted"/>
<keyword evidence="1" id="KW-0863">Zinc-finger</keyword>
<dbReference type="PROSITE" id="PS50158">
    <property type="entry name" value="ZF_CCHC"/>
    <property type="match status" value="1"/>
</dbReference>
<evidence type="ECO:0000256" key="1">
    <source>
        <dbReference type="PROSITE-ProRule" id="PRU00047"/>
    </source>
</evidence>
<dbReference type="InterPro" id="IPR036875">
    <property type="entry name" value="Znf_CCHC_sf"/>
</dbReference>
<dbReference type="SUPFAM" id="SSF57756">
    <property type="entry name" value="Retrovirus zinc finger-like domains"/>
    <property type="match status" value="1"/>
</dbReference>
<evidence type="ECO:0000313" key="3">
    <source>
        <dbReference type="EMBL" id="MCI44737.1"/>
    </source>
</evidence>
<dbReference type="GO" id="GO:0003676">
    <property type="term" value="F:nucleic acid binding"/>
    <property type="evidence" value="ECO:0007669"/>
    <property type="project" value="InterPro"/>
</dbReference>
<feature type="domain" description="CCHC-type" evidence="2">
    <location>
        <begin position="31"/>
        <end position="45"/>
    </location>
</feature>
<name>A0A392S8K9_9FABA</name>
<keyword evidence="1" id="KW-0862">Zinc</keyword>
<dbReference type="Proteomes" id="UP000265520">
    <property type="component" value="Unassembled WGS sequence"/>
</dbReference>
<organism evidence="3 4">
    <name type="scientific">Trifolium medium</name>
    <dbReference type="NCBI Taxonomy" id="97028"/>
    <lineage>
        <taxon>Eukaryota</taxon>
        <taxon>Viridiplantae</taxon>
        <taxon>Streptophyta</taxon>
        <taxon>Embryophyta</taxon>
        <taxon>Tracheophyta</taxon>
        <taxon>Spermatophyta</taxon>
        <taxon>Magnoliopsida</taxon>
        <taxon>eudicotyledons</taxon>
        <taxon>Gunneridae</taxon>
        <taxon>Pentapetalae</taxon>
        <taxon>rosids</taxon>
        <taxon>fabids</taxon>
        <taxon>Fabales</taxon>
        <taxon>Fabaceae</taxon>
        <taxon>Papilionoideae</taxon>
        <taxon>50 kb inversion clade</taxon>
        <taxon>NPAAA clade</taxon>
        <taxon>Hologalegina</taxon>
        <taxon>IRL clade</taxon>
        <taxon>Trifolieae</taxon>
        <taxon>Trifolium</taxon>
    </lineage>
</organism>
<sequence>MKSDKSTSSSSILLTRSGADGKKIHAKNLACWKCGNSGNVKRNCPGGAVSEKDYEASVSNVSLVLGVDGDLI</sequence>
<comment type="caution">
    <text evidence="3">The sequence shown here is derived from an EMBL/GenBank/DDBJ whole genome shotgun (WGS) entry which is preliminary data.</text>
</comment>
<protein>
    <submittedName>
        <fullName evidence="3">F-box/kelch-repeat protein</fullName>
    </submittedName>
</protein>
<accession>A0A392S8K9</accession>
<keyword evidence="1" id="KW-0479">Metal-binding</keyword>
<dbReference type="GO" id="GO:0008270">
    <property type="term" value="F:zinc ion binding"/>
    <property type="evidence" value="ECO:0007669"/>
    <property type="project" value="UniProtKB-KW"/>
</dbReference>
<evidence type="ECO:0000313" key="4">
    <source>
        <dbReference type="Proteomes" id="UP000265520"/>
    </source>
</evidence>
<dbReference type="AlphaFoldDB" id="A0A392S8K9"/>